<dbReference type="PANTHER" id="PTHR33938:SF8">
    <property type="entry name" value="CARBOXYLIC ESTER HYDROLASE"/>
    <property type="match status" value="1"/>
</dbReference>
<evidence type="ECO:0000256" key="3">
    <source>
        <dbReference type="ARBA" id="ARBA00022723"/>
    </source>
</evidence>
<keyword evidence="10" id="KW-1185">Reference proteome</keyword>
<sequence length="532" mass="57666">MLSVLVFVAAFVLSPLSFAHPLSHHALSCADIRLPHIPGAKVIDVQYDEKRNHTVPETLPFLPETVSGLNICEVIVTLSHPGANDKVSVQVWLPIGTWNGRFVGTGGQGWAAGLGDLALAPFAAEGFAVASTDAGLPYNPESPQAWALDTSGHVNIGLLTNFASRSVHDLAVVGKAVTASYYKNAANHSYWYGCSTGGRQGLVEAQKYPDDFDGILAGAPAIYWPEYVVAELWPQAVMNEAQVYPSQCELKWFTQTAIDACDELDGVKDGIINDPSKCKYNPSTAVGSKIKCDGKTTTVSTEVAEIVRKIWEGPGSLYGLPRWSGLTLGAPLDSLANTTVSHGTHVGNTFFVPEGWIRYFVEADPDFDFSKVGYKDFDYIFQRSVAKYESLIGSDNPNLSGFQKSNGKLLMWHGLSDQLIFPQDSARYYQEVDKYGGRSSNVDDYLRLFLAPGVDHCGAGTTPGAIPSDPFGALISWVENGTAPEALSAVTPATAREQFTRKICRYPLVEKYRGHGKVDSAESFDCVEECEA</sequence>
<keyword evidence="6" id="KW-0106">Calcium</keyword>
<evidence type="ECO:0000256" key="5">
    <source>
        <dbReference type="ARBA" id="ARBA00022801"/>
    </source>
</evidence>
<comment type="similarity">
    <text evidence="1 8">Belongs to the tannase family.</text>
</comment>
<dbReference type="InterPro" id="IPR011118">
    <property type="entry name" value="Tannase/feruloyl_esterase"/>
</dbReference>
<evidence type="ECO:0000313" key="9">
    <source>
        <dbReference type="EMBL" id="KAF2099399.1"/>
    </source>
</evidence>
<proteinExistence type="inferred from homology"/>
<keyword evidence="7" id="KW-1015">Disulfide bond</keyword>
<dbReference type="Proteomes" id="UP000799772">
    <property type="component" value="Unassembled WGS sequence"/>
</dbReference>
<keyword evidence="5 8" id="KW-0378">Hydrolase</keyword>
<evidence type="ECO:0000256" key="1">
    <source>
        <dbReference type="ARBA" id="ARBA00006249"/>
    </source>
</evidence>
<name>A0A9P4MB57_9PEZI</name>
<dbReference type="GO" id="GO:0046872">
    <property type="term" value="F:metal ion binding"/>
    <property type="evidence" value="ECO:0007669"/>
    <property type="project" value="UniProtKB-KW"/>
</dbReference>
<dbReference type="AlphaFoldDB" id="A0A9P4MB57"/>
<evidence type="ECO:0000256" key="2">
    <source>
        <dbReference type="ARBA" id="ARBA00022487"/>
    </source>
</evidence>
<dbReference type="SUPFAM" id="SSF53474">
    <property type="entry name" value="alpha/beta-Hydrolases"/>
    <property type="match status" value="1"/>
</dbReference>
<feature type="chain" id="PRO_5040540173" description="Carboxylic ester hydrolase" evidence="8">
    <location>
        <begin position="20"/>
        <end position="532"/>
    </location>
</feature>
<organism evidence="9 10">
    <name type="scientific">Rhizodiscina lignyota</name>
    <dbReference type="NCBI Taxonomy" id="1504668"/>
    <lineage>
        <taxon>Eukaryota</taxon>
        <taxon>Fungi</taxon>
        <taxon>Dikarya</taxon>
        <taxon>Ascomycota</taxon>
        <taxon>Pezizomycotina</taxon>
        <taxon>Dothideomycetes</taxon>
        <taxon>Pleosporomycetidae</taxon>
        <taxon>Aulographales</taxon>
        <taxon>Rhizodiscinaceae</taxon>
        <taxon>Rhizodiscina</taxon>
    </lineage>
</organism>
<evidence type="ECO:0000256" key="7">
    <source>
        <dbReference type="ARBA" id="ARBA00023157"/>
    </source>
</evidence>
<evidence type="ECO:0000256" key="6">
    <source>
        <dbReference type="ARBA" id="ARBA00022837"/>
    </source>
</evidence>
<dbReference type="GO" id="GO:0030600">
    <property type="term" value="F:feruloyl esterase activity"/>
    <property type="evidence" value="ECO:0007669"/>
    <property type="project" value="UniProtKB-ARBA"/>
</dbReference>
<dbReference type="EMBL" id="ML978125">
    <property type="protein sequence ID" value="KAF2099399.1"/>
    <property type="molecule type" value="Genomic_DNA"/>
</dbReference>
<gene>
    <name evidence="9" type="ORF">NA57DRAFT_65493</name>
</gene>
<keyword evidence="2" id="KW-0719">Serine esterase</keyword>
<keyword evidence="4 8" id="KW-0732">Signal</keyword>
<evidence type="ECO:0000256" key="8">
    <source>
        <dbReference type="RuleBase" id="RU361238"/>
    </source>
</evidence>
<dbReference type="InterPro" id="IPR029058">
    <property type="entry name" value="AB_hydrolase_fold"/>
</dbReference>
<protein>
    <recommendedName>
        <fullName evidence="8">Carboxylic ester hydrolase</fullName>
        <ecNumber evidence="8">3.1.1.-</ecNumber>
    </recommendedName>
</protein>
<keyword evidence="3" id="KW-0479">Metal-binding</keyword>
<accession>A0A9P4MB57</accession>
<comment type="caution">
    <text evidence="9">The sequence shown here is derived from an EMBL/GenBank/DDBJ whole genome shotgun (WGS) entry which is preliminary data.</text>
</comment>
<reference evidence="9" key="1">
    <citation type="journal article" date="2020" name="Stud. Mycol.">
        <title>101 Dothideomycetes genomes: a test case for predicting lifestyles and emergence of pathogens.</title>
        <authorList>
            <person name="Haridas S."/>
            <person name="Albert R."/>
            <person name="Binder M."/>
            <person name="Bloem J."/>
            <person name="Labutti K."/>
            <person name="Salamov A."/>
            <person name="Andreopoulos B."/>
            <person name="Baker S."/>
            <person name="Barry K."/>
            <person name="Bills G."/>
            <person name="Bluhm B."/>
            <person name="Cannon C."/>
            <person name="Castanera R."/>
            <person name="Culley D."/>
            <person name="Daum C."/>
            <person name="Ezra D."/>
            <person name="Gonzalez J."/>
            <person name="Henrissat B."/>
            <person name="Kuo A."/>
            <person name="Liang C."/>
            <person name="Lipzen A."/>
            <person name="Lutzoni F."/>
            <person name="Magnuson J."/>
            <person name="Mondo S."/>
            <person name="Nolan M."/>
            <person name="Ohm R."/>
            <person name="Pangilinan J."/>
            <person name="Park H.-J."/>
            <person name="Ramirez L."/>
            <person name="Alfaro M."/>
            <person name="Sun H."/>
            <person name="Tritt A."/>
            <person name="Yoshinaga Y."/>
            <person name="Zwiers L.-H."/>
            <person name="Turgeon B."/>
            <person name="Goodwin S."/>
            <person name="Spatafora J."/>
            <person name="Crous P."/>
            <person name="Grigoriev I."/>
        </authorList>
    </citation>
    <scope>NUCLEOTIDE SEQUENCE</scope>
    <source>
        <strain evidence="9">CBS 133067</strain>
    </source>
</reference>
<dbReference type="OrthoDB" id="3039123at2759"/>
<dbReference type="Pfam" id="PF07519">
    <property type="entry name" value="Tannase"/>
    <property type="match status" value="1"/>
</dbReference>
<evidence type="ECO:0000256" key="4">
    <source>
        <dbReference type="ARBA" id="ARBA00022729"/>
    </source>
</evidence>
<evidence type="ECO:0000313" key="10">
    <source>
        <dbReference type="Proteomes" id="UP000799772"/>
    </source>
</evidence>
<feature type="signal peptide" evidence="8">
    <location>
        <begin position="1"/>
        <end position="19"/>
    </location>
</feature>
<dbReference type="EC" id="3.1.1.-" evidence="8"/>
<dbReference type="PANTHER" id="PTHR33938">
    <property type="entry name" value="FERULOYL ESTERASE B-RELATED"/>
    <property type="match status" value="1"/>
</dbReference>
<dbReference type="Gene3D" id="3.40.50.1820">
    <property type="entry name" value="alpha/beta hydrolase"/>
    <property type="match status" value="1"/>
</dbReference>